<name>A0A251XKP1_CLAMM</name>
<sequence length="65" mass="7129">MTSNPSPESFASFTISVIRMPSPPDSRCQYFRSTMPPADATWGAQPERPPTRNAPPRAAAPPMRI</sequence>
<organism evidence="2 3">
    <name type="scientific">Clavibacter michiganensis subsp. michiganensis</name>
    <dbReference type="NCBI Taxonomy" id="33013"/>
    <lineage>
        <taxon>Bacteria</taxon>
        <taxon>Bacillati</taxon>
        <taxon>Actinomycetota</taxon>
        <taxon>Actinomycetes</taxon>
        <taxon>Micrococcales</taxon>
        <taxon>Microbacteriaceae</taxon>
        <taxon>Clavibacter</taxon>
    </lineage>
</organism>
<gene>
    <name evidence="2" type="ORF">CMMCAS07_02405</name>
</gene>
<evidence type="ECO:0000313" key="2">
    <source>
        <dbReference type="EMBL" id="OUE03773.1"/>
    </source>
</evidence>
<dbReference type="Proteomes" id="UP000195062">
    <property type="component" value="Unassembled WGS sequence"/>
</dbReference>
<feature type="compositionally biased region" description="Low complexity" evidence="1">
    <location>
        <begin position="54"/>
        <end position="65"/>
    </location>
</feature>
<accession>A0A251XKP1</accession>
<comment type="caution">
    <text evidence="2">The sequence shown here is derived from an EMBL/GenBank/DDBJ whole genome shotgun (WGS) entry which is preliminary data.</text>
</comment>
<protein>
    <submittedName>
        <fullName evidence="2">Uncharacterized protein</fullName>
    </submittedName>
</protein>
<evidence type="ECO:0000256" key="1">
    <source>
        <dbReference type="SAM" id="MobiDB-lite"/>
    </source>
</evidence>
<dbReference type="AlphaFoldDB" id="A0A251XKP1"/>
<feature type="region of interest" description="Disordered" evidence="1">
    <location>
        <begin position="32"/>
        <end position="65"/>
    </location>
</feature>
<evidence type="ECO:0000313" key="3">
    <source>
        <dbReference type="Proteomes" id="UP000195062"/>
    </source>
</evidence>
<dbReference type="EMBL" id="MDHH01000001">
    <property type="protein sequence ID" value="OUE03773.1"/>
    <property type="molecule type" value="Genomic_DNA"/>
</dbReference>
<reference evidence="2 3" key="1">
    <citation type="submission" date="2016-08" db="EMBL/GenBank/DDBJ databases">
        <title>Genome sequence of Clavibacter michiganensis subsp. michiganensis strain CASJ007.</title>
        <authorList>
            <person name="Thapa S.P."/>
            <person name="Coaker G."/>
        </authorList>
    </citation>
    <scope>NUCLEOTIDE SEQUENCE [LARGE SCALE GENOMIC DNA]</scope>
    <source>
        <strain evidence="2">CASJ007</strain>
    </source>
</reference>
<keyword evidence="3" id="KW-1185">Reference proteome</keyword>
<proteinExistence type="predicted"/>